<dbReference type="SUPFAM" id="SSF140453">
    <property type="entry name" value="EsxAB dimer-like"/>
    <property type="match status" value="1"/>
</dbReference>
<organism evidence="2 3">
    <name type="scientific">Pseudonocardia spirodelae</name>
    <dbReference type="NCBI Taxonomy" id="3133431"/>
    <lineage>
        <taxon>Bacteria</taxon>
        <taxon>Bacillati</taxon>
        <taxon>Actinomycetota</taxon>
        <taxon>Actinomycetes</taxon>
        <taxon>Pseudonocardiales</taxon>
        <taxon>Pseudonocardiaceae</taxon>
        <taxon>Pseudonocardia</taxon>
    </lineage>
</organism>
<evidence type="ECO:0000313" key="2">
    <source>
        <dbReference type="EMBL" id="MEJ8280259.1"/>
    </source>
</evidence>
<protein>
    <recommendedName>
        <fullName evidence="1">ESAT-6-like protein</fullName>
    </recommendedName>
</protein>
<dbReference type="EMBL" id="JBBJUP010000011">
    <property type="protein sequence ID" value="MEJ8280259.1"/>
    <property type="molecule type" value="Genomic_DNA"/>
</dbReference>
<gene>
    <name evidence="2" type="ORF">WJX68_15040</name>
</gene>
<comment type="similarity">
    <text evidence="1">Belongs to the WXG100 family.</text>
</comment>
<dbReference type="Gene3D" id="1.10.287.1060">
    <property type="entry name" value="ESAT-6-like"/>
    <property type="match status" value="1"/>
</dbReference>
<keyword evidence="3" id="KW-1185">Reference proteome</keyword>
<dbReference type="InterPro" id="IPR010310">
    <property type="entry name" value="T7SS_ESAT-6-like"/>
</dbReference>
<sequence length="96" mass="10106">MGSEIKVTFSALETASADVAATTARITAQLEDLRRDLAPVVSTWTGEAAATYQASQQKWDASAEGLTATLGTIGRLVGQAGQSYRATEQANRARFA</sequence>
<dbReference type="InterPro" id="IPR036689">
    <property type="entry name" value="ESAT-6-like_sf"/>
</dbReference>
<reference evidence="2 3" key="1">
    <citation type="submission" date="2024-03" db="EMBL/GenBank/DDBJ databases">
        <title>Draft genome sequence of Pseudonocardia sp. DW16-2.</title>
        <authorList>
            <person name="Duangmal K."/>
        </authorList>
    </citation>
    <scope>NUCLEOTIDE SEQUENCE [LARGE SCALE GENOMIC DNA]</scope>
    <source>
        <strain evidence="2 3">DW16-2</strain>
    </source>
</reference>
<proteinExistence type="inferred from homology"/>
<dbReference type="Pfam" id="PF06013">
    <property type="entry name" value="WXG100"/>
    <property type="match status" value="1"/>
</dbReference>
<accession>A0ABU8T8H8</accession>
<name>A0ABU8T8H8_9PSEU</name>
<dbReference type="Proteomes" id="UP001364211">
    <property type="component" value="Unassembled WGS sequence"/>
</dbReference>
<dbReference type="RefSeq" id="WP_340291205.1">
    <property type="nucleotide sequence ID" value="NZ_JBBJUP010000011.1"/>
</dbReference>
<comment type="caution">
    <text evidence="2">The sequence shown here is derived from an EMBL/GenBank/DDBJ whole genome shotgun (WGS) entry which is preliminary data.</text>
</comment>
<dbReference type="NCBIfam" id="TIGR03930">
    <property type="entry name" value="WXG100_ESAT6"/>
    <property type="match status" value="1"/>
</dbReference>
<evidence type="ECO:0000313" key="3">
    <source>
        <dbReference type="Proteomes" id="UP001364211"/>
    </source>
</evidence>
<evidence type="ECO:0000256" key="1">
    <source>
        <dbReference type="RuleBase" id="RU362001"/>
    </source>
</evidence>